<dbReference type="SUPFAM" id="SSF88659">
    <property type="entry name" value="Sigma3 and sigma4 domains of RNA polymerase sigma factors"/>
    <property type="match status" value="1"/>
</dbReference>
<organism evidence="7 8">
    <name type="scientific">Spirosoma telluris</name>
    <dbReference type="NCBI Taxonomy" id="2183553"/>
    <lineage>
        <taxon>Bacteria</taxon>
        <taxon>Pseudomonadati</taxon>
        <taxon>Bacteroidota</taxon>
        <taxon>Cytophagia</taxon>
        <taxon>Cytophagales</taxon>
        <taxon>Cytophagaceae</taxon>
        <taxon>Spirosoma</taxon>
    </lineage>
</organism>
<comment type="caution">
    <text evidence="7">The sequence shown here is derived from an EMBL/GenBank/DDBJ whole genome shotgun (WGS) entry which is preliminary data.</text>
</comment>
<proteinExistence type="inferred from homology"/>
<accession>A0A327NM33</accession>
<keyword evidence="2" id="KW-0805">Transcription regulation</keyword>
<gene>
    <name evidence="7" type="ORF">HMF3257_19930</name>
</gene>
<name>A0A327NM33_9BACT</name>
<evidence type="ECO:0000259" key="5">
    <source>
        <dbReference type="Pfam" id="PF04542"/>
    </source>
</evidence>
<keyword evidence="4" id="KW-0804">Transcription</keyword>
<evidence type="ECO:0000256" key="4">
    <source>
        <dbReference type="ARBA" id="ARBA00023163"/>
    </source>
</evidence>
<dbReference type="PANTHER" id="PTHR43133:SF46">
    <property type="entry name" value="RNA POLYMERASE SIGMA-70 FACTOR ECF SUBFAMILY"/>
    <property type="match status" value="1"/>
</dbReference>
<dbReference type="PANTHER" id="PTHR43133">
    <property type="entry name" value="RNA POLYMERASE ECF-TYPE SIGMA FACTO"/>
    <property type="match status" value="1"/>
</dbReference>
<dbReference type="InterPro" id="IPR039425">
    <property type="entry name" value="RNA_pol_sigma-70-like"/>
</dbReference>
<dbReference type="NCBIfam" id="TIGR02937">
    <property type="entry name" value="sigma70-ECF"/>
    <property type="match status" value="1"/>
</dbReference>
<sequence>MCYRPTLLVSVLFRRSKSLALPEVIEGCRREKPAAQKQLFEAYYSFGVNICLRYADSREEAEEMFDDGFLRVLNKISYYDPEQPFEAWFRTVMVRSAIDHYRRHKSPLTYVDMDEAYDIGEPDNLLERLAADEILAVVQQLPPAYRTVFSLHVVDGYSHPEIAQMLGIYEGTSRSNLAKARQKLQELLIEWTSTSSVNRRNYV</sequence>
<dbReference type="InterPro" id="IPR013324">
    <property type="entry name" value="RNA_pol_sigma_r3/r4-like"/>
</dbReference>
<dbReference type="SUPFAM" id="SSF88946">
    <property type="entry name" value="Sigma2 domain of RNA polymerase sigma factors"/>
    <property type="match status" value="1"/>
</dbReference>
<dbReference type="Gene3D" id="1.10.10.10">
    <property type="entry name" value="Winged helix-like DNA-binding domain superfamily/Winged helix DNA-binding domain"/>
    <property type="match status" value="1"/>
</dbReference>
<keyword evidence="8" id="KW-1185">Reference proteome</keyword>
<reference evidence="7 8" key="1">
    <citation type="submission" date="2018-06" db="EMBL/GenBank/DDBJ databases">
        <title>Spirosoma sp. HMF3257 Genome sequencing and assembly.</title>
        <authorList>
            <person name="Kang H."/>
            <person name="Cha I."/>
            <person name="Kim H."/>
            <person name="Kang J."/>
            <person name="Joh K."/>
        </authorList>
    </citation>
    <scope>NUCLEOTIDE SEQUENCE [LARGE SCALE GENOMIC DNA]</scope>
    <source>
        <strain evidence="7 8">HMF3257</strain>
    </source>
</reference>
<dbReference type="EMBL" id="QLII01000001">
    <property type="protein sequence ID" value="RAI75863.1"/>
    <property type="molecule type" value="Genomic_DNA"/>
</dbReference>
<protein>
    <submittedName>
        <fullName evidence="7">Sigma-70 family RNA polymerase sigma factor</fullName>
    </submittedName>
</protein>
<evidence type="ECO:0000313" key="7">
    <source>
        <dbReference type="EMBL" id="RAI75863.1"/>
    </source>
</evidence>
<evidence type="ECO:0000256" key="2">
    <source>
        <dbReference type="ARBA" id="ARBA00023015"/>
    </source>
</evidence>
<dbReference type="InterPro" id="IPR007627">
    <property type="entry name" value="RNA_pol_sigma70_r2"/>
</dbReference>
<dbReference type="GO" id="GO:0016987">
    <property type="term" value="F:sigma factor activity"/>
    <property type="evidence" value="ECO:0007669"/>
    <property type="project" value="UniProtKB-KW"/>
</dbReference>
<dbReference type="Pfam" id="PF04542">
    <property type="entry name" value="Sigma70_r2"/>
    <property type="match status" value="1"/>
</dbReference>
<dbReference type="GO" id="GO:0006352">
    <property type="term" value="P:DNA-templated transcription initiation"/>
    <property type="evidence" value="ECO:0007669"/>
    <property type="project" value="InterPro"/>
</dbReference>
<dbReference type="Gene3D" id="1.10.1740.10">
    <property type="match status" value="1"/>
</dbReference>
<dbReference type="AlphaFoldDB" id="A0A327NM33"/>
<dbReference type="InterPro" id="IPR013249">
    <property type="entry name" value="RNA_pol_sigma70_r4_t2"/>
</dbReference>
<dbReference type="Pfam" id="PF08281">
    <property type="entry name" value="Sigma70_r4_2"/>
    <property type="match status" value="1"/>
</dbReference>
<evidence type="ECO:0000259" key="6">
    <source>
        <dbReference type="Pfam" id="PF08281"/>
    </source>
</evidence>
<feature type="domain" description="RNA polymerase sigma factor 70 region 4 type 2" evidence="6">
    <location>
        <begin position="132"/>
        <end position="184"/>
    </location>
</feature>
<feature type="domain" description="RNA polymerase sigma-70 region 2" evidence="5">
    <location>
        <begin position="39"/>
        <end position="105"/>
    </location>
</feature>
<dbReference type="InterPro" id="IPR013325">
    <property type="entry name" value="RNA_pol_sigma_r2"/>
</dbReference>
<dbReference type="CDD" id="cd06171">
    <property type="entry name" value="Sigma70_r4"/>
    <property type="match status" value="1"/>
</dbReference>
<comment type="similarity">
    <text evidence="1">Belongs to the sigma-70 factor family. ECF subfamily.</text>
</comment>
<evidence type="ECO:0000313" key="8">
    <source>
        <dbReference type="Proteomes" id="UP000249016"/>
    </source>
</evidence>
<dbReference type="InterPro" id="IPR036388">
    <property type="entry name" value="WH-like_DNA-bd_sf"/>
</dbReference>
<dbReference type="GO" id="GO:0003677">
    <property type="term" value="F:DNA binding"/>
    <property type="evidence" value="ECO:0007669"/>
    <property type="project" value="InterPro"/>
</dbReference>
<dbReference type="InterPro" id="IPR014284">
    <property type="entry name" value="RNA_pol_sigma-70_dom"/>
</dbReference>
<dbReference type="Proteomes" id="UP000249016">
    <property type="component" value="Unassembled WGS sequence"/>
</dbReference>
<evidence type="ECO:0000256" key="3">
    <source>
        <dbReference type="ARBA" id="ARBA00023082"/>
    </source>
</evidence>
<evidence type="ECO:0000256" key="1">
    <source>
        <dbReference type="ARBA" id="ARBA00010641"/>
    </source>
</evidence>
<keyword evidence="3" id="KW-0731">Sigma factor</keyword>